<dbReference type="GO" id="GO:0015833">
    <property type="term" value="P:peptide transport"/>
    <property type="evidence" value="ECO:0007669"/>
    <property type="project" value="UniProtKB-KW"/>
</dbReference>
<evidence type="ECO:0000313" key="7">
    <source>
        <dbReference type="EMBL" id="KRN86624.1"/>
    </source>
</evidence>
<dbReference type="PANTHER" id="PTHR30290:SF10">
    <property type="entry name" value="PERIPLASMIC OLIGOPEPTIDE-BINDING PROTEIN-RELATED"/>
    <property type="match status" value="1"/>
</dbReference>
<comment type="caution">
    <text evidence="7">The sequence shown here is derived from an EMBL/GenBank/DDBJ whole genome shotgun (WGS) entry which is preliminary data.</text>
</comment>
<evidence type="ECO:0000256" key="2">
    <source>
        <dbReference type="ARBA" id="ARBA00005695"/>
    </source>
</evidence>
<dbReference type="SUPFAM" id="SSF53850">
    <property type="entry name" value="Periplasmic binding protein-like II"/>
    <property type="match status" value="1"/>
</dbReference>
<accession>A0A0R2KAT4</accession>
<protein>
    <submittedName>
        <fullName evidence="7">ABC transporter periplasmic protein</fullName>
    </submittedName>
</protein>
<dbReference type="FunFam" id="3.90.76.10:FF:000001">
    <property type="entry name" value="Oligopeptide ABC transporter substrate-binding protein"/>
    <property type="match status" value="1"/>
</dbReference>
<dbReference type="Proteomes" id="UP000051491">
    <property type="component" value="Unassembled WGS sequence"/>
</dbReference>
<dbReference type="GO" id="GO:0043190">
    <property type="term" value="C:ATP-binding cassette (ABC) transporter complex"/>
    <property type="evidence" value="ECO:0007669"/>
    <property type="project" value="InterPro"/>
</dbReference>
<comment type="subcellular location">
    <subcellularLocation>
        <location evidence="1">Cell envelope</location>
    </subcellularLocation>
</comment>
<dbReference type="AlphaFoldDB" id="A0A0R2KAT4"/>
<dbReference type="STRING" id="89059.LAC1533_0144"/>
<dbReference type="CDD" id="cd08504">
    <property type="entry name" value="PBP2_OppA"/>
    <property type="match status" value="1"/>
</dbReference>
<dbReference type="GO" id="GO:0030288">
    <property type="term" value="C:outer membrane-bounded periplasmic space"/>
    <property type="evidence" value="ECO:0007669"/>
    <property type="project" value="UniProtKB-ARBA"/>
</dbReference>
<dbReference type="EMBL" id="JQBK01000015">
    <property type="protein sequence ID" value="KRN86624.1"/>
    <property type="molecule type" value="Genomic_DNA"/>
</dbReference>
<dbReference type="Gene3D" id="3.90.76.10">
    <property type="entry name" value="Dipeptide-binding Protein, Domain 1"/>
    <property type="match status" value="1"/>
</dbReference>
<dbReference type="InterPro" id="IPR039424">
    <property type="entry name" value="SBP_5"/>
</dbReference>
<proteinExistence type="inferred from homology"/>
<comment type="similarity">
    <text evidence="2">Belongs to the bacterial solute-binding protein 5 family.</text>
</comment>
<dbReference type="Pfam" id="PF00496">
    <property type="entry name" value="SBP_bac_5"/>
    <property type="match status" value="1"/>
</dbReference>
<feature type="domain" description="Solute-binding protein family 5" evidence="6">
    <location>
        <begin position="87"/>
        <end position="478"/>
    </location>
</feature>
<evidence type="ECO:0000256" key="5">
    <source>
        <dbReference type="ARBA" id="ARBA00022856"/>
    </source>
</evidence>
<reference evidence="7 8" key="1">
    <citation type="journal article" date="2015" name="Genome Announc.">
        <title>Expanding the biotechnology potential of lactobacilli through comparative genomics of 213 strains and associated genera.</title>
        <authorList>
            <person name="Sun Z."/>
            <person name="Harris H.M."/>
            <person name="McCann A."/>
            <person name="Guo C."/>
            <person name="Argimon S."/>
            <person name="Zhang W."/>
            <person name="Yang X."/>
            <person name="Jeffery I.B."/>
            <person name="Cooney J.C."/>
            <person name="Kagawa T.F."/>
            <person name="Liu W."/>
            <person name="Song Y."/>
            <person name="Salvetti E."/>
            <person name="Wrobel A."/>
            <person name="Rasinkangas P."/>
            <person name="Parkhill J."/>
            <person name="Rea M.C."/>
            <person name="O'Sullivan O."/>
            <person name="Ritari J."/>
            <person name="Douillard F.P."/>
            <person name="Paul Ross R."/>
            <person name="Yang R."/>
            <person name="Briner A.E."/>
            <person name="Felis G.E."/>
            <person name="de Vos W.M."/>
            <person name="Barrangou R."/>
            <person name="Klaenhammer T.R."/>
            <person name="Caufield P.W."/>
            <person name="Cui Y."/>
            <person name="Zhang H."/>
            <person name="O'Toole P.W."/>
        </authorList>
    </citation>
    <scope>NUCLEOTIDE SEQUENCE [LARGE SCALE GENOMIC DNA]</scope>
    <source>
        <strain evidence="7 8">DSM 15353</strain>
    </source>
</reference>
<dbReference type="FunFam" id="3.10.105.10:FF:000001">
    <property type="entry name" value="Oligopeptide ABC transporter, oligopeptide-binding protein"/>
    <property type="match status" value="1"/>
</dbReference>
<evidence type="ECO:0000259" key="6">
    <source>
        <dbReference type="Pfam" id="PF00496"/>
    </source>
</evidence>
<organism evidence="7 8">
    <name type="scientific">Ligilactobacillus acidipiscis</name>
    <dbReference type="NCBI Taxonomy" id="89059"/>
    <lineage>
        <taxon>Bacteria</taxon>
        <taxon>Bacillati</taxon>
        <taxon>Bacillota</taxon>
        <taxon>Bacilli</taxon>
        <taxon>Lactobacillales</taxon>
        <taxon>Lactobacillaceae</taxon>
        <taxon>Ligilactobacillus</taxon>
    </lineage>
</organism>
<sequence length="558" mass="63061">MNYLLLWEEIKMKKIHKILLTIFTALLVVVIAGCGNKKSNSNESNKKQLNLSATAPLDTIDISKSTGYGQTGNVFESFYRLGKKGQVNAGLAKSSLVSGDGLTWTFKLRDAKWSNGDKITAQDFVYSWRRTLDPKTKSPYSYLFSGIKNADQIIDGKAKPDSIGISAPNDKTVVIKLDKPIAYFKVLMAYPLFGPQNEKVVDKYGKKYGTKSQYMVYSGPFKIKNWSGTGNKWQFAKNDNYWDHKVVKLAQINYTVVSNPTTGQELYQQNKLDLTPLTSQQVKNFKSDKEFKQYPYSYVTYIKYNFADQDAAKRKAMDNKNIRLAMSLAIDRDVLTKKILGDGSEPPKGFVASDLAKDPQTGKDFADQQYVKDTVDTNTKLAQEYWQKGLKEIGQKDLKLTLLASNDDANGKVISEYLQSRYHKILPGLDIDIRDIPGHSATQRADDGDFDLYLSGWGGDFSDPITFLQTVKSNTSYNQGKYSNKEYDELVDRAQDQDANDENKRWDDLVKATQILNAEQGMTPVYQQVTAYLQKSDVKGIIHNTAGTQWSYKYAYKD</sequence>
<keyword evidence="5" id="KW-0653">Protein transport</keyword>
<name>A0A0R2KAT4_9LACO</name>
<evidence type="ECO:0000313" key="8">
    <source>
        <dbReference type="Proteomes" id="UP000051491"/>
    </source>
</evidence>
<dbReference type="PANTHER" id="PTHR30290">
    <property type="entry name" value="PERIPLASMIC BINDING COMPONENT OF ABC TRANSPORTER"/>
    <property type="match status" value="1"/>
</dbReference>
<evidence type="ECO:0000256" key="4">
    <source>
        <dbReference type="ARBA" id="ARBA00022729"/>
    </source>
</evidence>
<keyword evidence="4" id="KW-0732">Signal</keyword>
<dbReference type="Gene3D" id="3.10.105.10">
    <property type="entry name" value="Dipeptide-binding Protein, Domain 3"/>
    <property type="match status" value="1"/>
</dbReference>
<dbReference type="InterPro" id="IPR000914">
    <property type="entry name" value="SBP_5_dom"/>
</dbReference>
<dbReference type="Gene3D" id="3.40.190.10">
    <property type="entry name" value="Periplasmic binding protein-like II"/>
    <property type="match status" value="1"/>
</dbReference>
<dbReference type="GO" id="GO:1904680">
    <property type="term" value="F:peptide transmembrane transporter activity"/>
    <property type="evidence" value="ECO:0007669"/>
    <property type="project" value="TreeGrafter"/>
</dbReference>
<keyword evidence="3" id="KW-0813">Transport</keyword>
<dbReference type="PATRIC" id="fig|89059.3.peg.541"/>
<dbReference type="InterPro" id="IPR030678">
    <property type="entry name" value="Peptide/Ni-bd"/>
</dbReference>
<gene>
    <name evidence="7" type="ORF">IV43_GL000525</name>
</gene>
<evidence type="ECO:0000256" key="1">
    <source>
        <dbReference type="ARBA" id="ARBA00004196"/>
    </source>
</evidence>
<dbReference type="PIRSF" id="PIRSF002741">
    <property type="entry name" value="MppA"/>
    <property type="match status" value="1"/>
</dbReference>
<keyword evidence="5" id="KW-0571">Peptide transport</keyword>
<evidence type="ECO:0000256" key="3">
    <source>
        <dbReference type="ARBA" id="ARBA00022448"/>
    </source>
</evidence>